<dbReference type="CDD" id="cd06579">
    <property type="entry name" value="TM_PBP1_transp_AraH_like"/>
    <property type="match status" value="1"/>
</dbReference>
<evidence type="ECO:0000313" key="9">
    <source>
        <dbReference type="EMBL" id="KDS92583.1"/>
    </source>
</evidence>
<dbReference type="InterPro" id="IPR001851">
    <property type="entry name" value="ABC_transp_permease"/>
</dbReference>
<dbReference type="PANTHER" id="PTHR32196:SF21">
    <property type="entry name" value="ABC TRANSPORTER PERMEASE PROTEIN YPHD-RELATED"/>
    <property type="match status" value="1"/>
</dbReference>
<feature type="transmembrane region" description="Helical" evidence="8">
    <location>
        <begin position="12"/>
        <end position="31"/>
    </location>
</feature>
<evidence type="ECO:0000256" key="5">
    <source>
        <dbReference type="ARBA" id="ARBA00022692"/>
    </source>
</evidence>
<keyword evidence="3" id="KW-1003">Cell membrane</keyword>
<accession>A0ABR4SHE0</accession>
<keyword evidence="6 8" id="KW-1133">Transmembrane helix</keyword>
<name>A0ABR4SHE0_9MICO</name>
<comment type="caution">
    <text evidence="9">The sequence shown here is derived from an EMBL/GenBank/DDBJ whole genome shotgun (WGS) entry which is preliminary data.</text>
</comment>
<comment type="subcellular location">
    <subcellularLocation>
        <location evidence="1">Cell membrane</location>
        <topology evidence="1">Multi-pass membrane protein</topology>
    </subcellularLocation>
</comment>
<dbReference type="Pfam" id="PF02653">
    <property type="entry name" value="BPD_transp_2"/>
    <property type="match status" value="1"/>
</dbReference>
<protein>
    <recommendedName>
        <fullName evidence="11">ABC transporter permease</fullName>
    </recommendedName>
</protein>
<keyword evidence="7 8" id="KW-0472">Membrane</keyword>
<organism evidence="9 10">
    <name type="scientific">Dermabacter hominis 1368</name>
    <dbReference type="NCBI Taxonomy" id="1450519"/>
    <lineage>
        <taxon>Bacteria</taxon>
        <taxon>Bacillati</taxon>
        <taxon>Actinomycetota</taxon>
        <taxon>Actinomycetes</taxon>
        <taxon>Micrococcales</taxon>
        <taxon>Dermabacteraceae</taxon>
        <taxon>Dermabacter</taxon>
    </lineage>
</organism>
<gene>
    <name evidence="9" type="ORF">DHOM_10285</name>
</gene>
<evidence type="ECO:0000256" key="6">
    <source>
        <dbReference type="ARBA" id="ARBA00022989"/>
    </source>
</evidence>
<evidence type="ECO:0000256" key="1">
    <source>
        <dbReference type="ARBA" id="ARBA00004651"/>
    </source>
</evidence>
<feature type="transmembrane region" description="Helical" evidence="8">
    <location>
        <begin position="70"/>
        <end position="89"/>
    </location>
</feature>
<keyword evidence="2" id="KW-0813">Transport</keyword>
<sequence>MNDARLGPRAQVWTLIALVVVLAVSLSIMAPHTFPTILNLQSMMGQIAPLGILAICIGITFLIGGIDLSVVAVANTAAITAALVGEALLPSMGSTLATVLAGIAALVVGAAAGAINGFLIATLRVHPIPITLGTMSVYLGISTGLTKGATVYGSGNAGIIATTTVALMPMSFVIFLLLLAGFTLVTLKTRFGFHMYTIGESNKVARFARIPVDRTILVVYASSGVLASIAGLLMFASTNAANVSFASSYLMQAILIAVIAGMDPYGGAGRLWMIAIGAIAMQELQTGINMVLGSWSGSAFASNFVWGVLLIAVLGFSTWLSHRKRDAREEEAEKALDTDTSAPAPA</sequence>
<feature type="transmembrane region" description="Helical" evidence="8">
    <location>
        <begin position="157"/>
        <end position="185"/>
    </location>
</feature>
<keyword evidence="10" id="KW-1185">Reference proteome</keyword>
<feature type="transmembrane region" description="Helical" evidence="8">
    <location>
        <begin position="95"/>
        <end position="121"/>
    </location>
</feature>
<feature type="transmembrane region" description="Helical" evidence="8">
    <location>
        <begin position="43"/>
        <end position="63"/>
    </location>
</feature>
<evidence type="ECO:0008006" key="11">
    <source>
        <dbReference type="Google" id="ProtNLM"/>
    </source>
</evidence>
<feature type="transmembrane region" description="Helical" evidence="8">
    <location>
        <begin position="128"/>
        <end position="145"/>
    </location>
</feature>
<evidence type="ECO:0000313" key="10">
    <source>
        <dbReference type="Proteomes" id="UP000030182"/>
    </source>
</evidence>
<dbReference type="RefSeq" id="WP_034371344.1">
    <property type="nucleotide sequence ID" value="NZ_KN323183.1"/>
</dbReference>
<evidence type="ECO:0000256" key="3">
    <source>
        <dbReference type="ARBA" id="ARBA00022475"/>
    </source>
</evidence>
<evidence type="ECO:0000256" key="4">
    <source>
        <dbReference type="ARBA" id="ARBA00022519"/>
    </source>
</evidence>
<dbReference type="Proteomes" id="UP000030182">
    <property type="component" value="Unassembled WGS sequence"/>
</dbReference>
<evidence type="ECO:0000256" key="2">
    <source>
        <dbReference type="ARBA" id="ARBA00022448"/>
    </source>
</evidence>
<reference evidence="9 10" key="1">
    <citation type="submission" date="2014-01" db="EMBL/GenBank/DDBJ databases">
        <title>Draft genome sequence of the multidrug-resistant clinical isolate Dermabacter hominis 1368.</title>
        <authorList>
            <person name="Albersmeier A."/>
            <person name="Bomholt C."/>
            <person name="Glaub A."/>
            <person name="Ruckert C."/>
            <person name="Soriano F."/>
            <person name="Fernandez-Natal I."/>
            <person name="Tauch A."/>
        </authorList>
    </citation>
    <scope>NUCLEOTIDE SEQUENCE [LARGE SCALE GENOMIC DNA]</scope>
    <source>
        <strain evidence="9 10">1368</strain>
    </source>
</reference>
<evidence type="ECO:0000256" key="8">
    <source>
        <dbReference type="SAM" id="Phobius"/>
    </source>
</evidence>
<proteinExistence type="predicted"/>
<keyword evidence="5 8" id="KW-0812">Transmembrane</keyword>
<keyword evidence="4" id="KW-0997">Cell inner membrane</keyword>
<feature type="transmembrane region" description="Helical" evidence="8">
    <location>
        <begin position="216"/>
        <end position="235"/>
    </location>
</feature>
<dbReference type="PANTHER" id="PTHR32196">
    <property type="entry name" value="ABC TRANSPORTER PERMEASE PROTEIN YPHD-RELATED-RELATED"/>
    <property type="match status" value="1"/>
</dbReference>
<dbReference type="EMBL" id="JDRS01000022">
    <property type="protein sequence ID" value="KDS92583.1"/>
    <property type="molecule type" value="Genomic_DNA"/>
</dbReference>
<evidence type="ECO:0000256" key="7">
    <source>
        <dbReference type="ARBA" id="ARBA00023136"/>
    </source>
</evidence>